<dbReference type="PROSITE" id="PS00917">
    <property type="entry name" value="ASN_GLN_ASE_2"/>
    <property type="match status" value="1"/>
</dbReference>
<dbReference type="GO" id="GO:0004067">
    <property type="term" value="F:asparaginase activity"/>
    <property type="evidence" value="ECO:0007669"/>
    <property type="project" value="UniProtKB-UniRule"/>
</dbReference>
<dbReference type="PIRSF" id="PIRSF001220">
    <property type="entry name" value="L-ASNase_gatD"/>
    <property type="match status" value="1"/>
</dbReference>
<feature type="domain" description="L-asparaginase N-terminal" evidence="4">
    <location>
        <begin position="7"/>
        <end position="181"/>
    </location>
</feature>
<dbReference type="PROSITE" id="PS51732">
    <property type="entry name" value="ASN_GLN_ASE_3"/>
    <property type="match status" value="1"/>
</dbReference>
<feature type="active site" evidence="3">
    <location>
        <position position="94"/>
    </location>
</feature>
<dbReference type="InterPro" id="IPR040919">
    <property type="entry name" value="Asparaginase_C"/>
</dbReference>
<feature type="active site" description="O-isoaspartyl threonine intermediate" evidence="1">
    <location>
        <position position="15"/>
    </location>
</feature>
<dbReference type="SFLD" id="SFLDS00057">
    <property type="entry name" value="Glutaminase/Asparaginase"/>
    <property type="match status" value="1"/>
</dbReference>
<feature type="domain" description="Asparaginase/glutaminase C-terminal" evidence="5">
    <location>
        <begin position="210"/>
        <end position="323"/>
    </location>
</feature>
<dbReference type="SMART" id="SM00870">
    <property type="entry name" value="Asparaginase"/>
    <property type="match status" value="1"/>
</dbReference>
<dbReference type="PANTHER" id="PTHR11707">
    <property type="entry name" value="L-ASPARAGINASE"/>
    <property type="match status" value="1"/>
</dbReference>
<feature type="binding site" evidence="2">
    <location>
        <begin position="94"/>
        <end position="95"/>
    </location>
    <ligand>
        <name>substrate</name>
    </ligand>
</feature>
<dbReference type="RefSeq" id="WP_198866953.1">
    <property type="nucleotide sequence ID" value="NZ_CP066310.1"/>
</dbReference>
<dbReference type="InterPro" id="IPR041725">
    <property type="entry name" value="L-asparaginase_I"/>
</dbReference>
<dbReference type="EMBL" id="CP066310">
    <property type="protein sequence ID" value="QQE88830.1"/>
    <property type="molecule type" value="Genomic_DNA"/>
</dbReference>
<dbReference type="AlphaFoldDB" id="A0AAQ0BZK4"/>
<evidence type="ECO:0000313" key="7">
    <source>
        <dbReference type="Proteomes" id="UP000596192"/>
    </source>
</evidence>
<gene>
    <name evidence="6" type="ORF">GKQ51_00085</name>
</gene>
<feature type="binding site" evidence="2">
    <location>
        <position position="61"/>
    </location>
    <ligand>
        <name>substrate</name>
    </ligand>
</feature>
<dbReference type="Proteomes" id="UP000596192">
    <property type="component" value="Chromosome"/>
</dbReference>
<dbReference type="InterPro" id="IPR036152">
    <property type="entry name" value="Asp/glu_Ase-like_sf"/>
</dbReference>
<evidence type="ECO:0000313" key="6">
    <source>
        <dbReference type="EMBL" id="QQE88830.1"/>
    </source>
</evidence>
<dbReference type="InterPro" id="IPR037152">
    <property type="entry name" value="L-asparaginase_N_sf"/>
</dbReference>
<evidence type="ECO:0000259" key="4">
    <source>
        <dbReference type="Pfam" id="PF00710"/>
    </source>
</evidence>
<evidence type="ECO:0000256" key="3">
    <source>
        <dbReference type="PROSITE-ProRule" id="PRU10100"/>
    </source>
</evidence>
<dbReference type="Pfam" id="PF00710">
    <property type="entry name" value="Asparaginase"/>
    <property type="match status" value="1"/>
</dbReference>
<name>A0AAQ0BZK4_9GAMM</name>
<dbReference type="Gene3D" id="3.40.50.40">
    <property type="match status" value="1"/>
</dbReference>
<sequence length="340" mass="35362">MSTINHLMVLYSGGTIGMQGSDRGLVPAAGFDARLHERLAAEPQRRMPPWRYRELSPPIDSANMNQQHWLAMRDAIVAAVEEDGCDAVLLLHGTDTLAYSAAALGFLLLGLGVPVVLTGAMLPADVPGSDAWDNLFGAVDALARGVAPGVHLYFGGRLLHGARATKLGSATFGAFAELPRQRHGEHAAALPAALPAALDYRRIRQPVSLAVLPLFPGLQAAQLRALLGSGVQGLVLECYGSGTGPSDDAELLEALREARRCGTVLIGISQCPHGHVAFGTYAAGNALSEAGLLGGDGMTREAALGKLFALLGAGLSADETEHWLRQDLCGECAGLPGASA</sequence>
<dbReference type="SUPFAM" id="SSF53774">
    <property type="entry name" value="Glutaminase/Asparaginase"/>
    <property type="match status" value="1"/>
</dbReference>
<dbReference type="InterPro" id="IPR027473">
    <property type="entry name" value="L-asparaginase_C"/>
</dbReference>
<dbReference type="Pfam" id="PF17763">
    <property type="entry name" value="Asparaginase_C"/>
    <property type="match status" value="1"/>
</dbReference>
<dbReference type="InterPro" id="IPR006034">
    <property type="entry name" value="Asparaginase/glutaminase-like"/>
</dbReference>
<organism evidence="6 7">
    <name type="scientific">Azotobacter chroococcum</name>
    <dbReference type="NCBI Taxonomy" id="353"/>
    <lineage>
        <taxon>Bacteria</taxon>
        <taxon>Pseudomonadati</taxon>
        <taxon>Pseudomonadota</taxon>
        <taxon>Gammaproteobacteria</taxon>
        <taxon>Pseudomonadales</taxon>
        <taxon>Pseudomonadaceae</taxon>
        <taxon>Azotobacter</taxon>
    </lineage>
</organism>
<dbReference type="InterPro" id="IPR027475">
    <property type="entry name" value="Asparaginase/glutaminase_AS2"/>
</dbReference>
<dbReference type="PIRSF" id="PIRSF500176">
    <property type="entry name" value="L_ASNase"/>
    <property type="match status" value="1"/>
</dbReference>
<dbReference type="CDD" id="cd08963">
    <property type="entry name" value="L-asparaginase_I"/>
    <property type="match status" value="1"/>
</dbReference>
<evidence type="ECO:0000256" key="2">
    <source>
        <dbReference type="PIRSR" id="PIRSR001220-2"/>
    </source>
</evidence>
<reference evidence="6 7" key="1">
    <citation type="submission" date="2020-12" db="EMBL/GenBank/DDBJ databases">
        <title>Genomic Analysis and Response surface optimization of nitrogen-fixing conditions for A. chroococcum strain HR1, Isolation from rhizosphere soil.</title>
        <authorList>
            <person name="Li J."/>
            <person name="Yang H."/>
            <person name="Liu H."/>
            <person name="Wang C."/>
            <person name="Tian Y."/>
            <person name="Lu X.Y."/>
        </authorList>
    </citation>
    <scope>NUCLEOTIDE SEQUENCE [LARGE SCALE GENOMIC DNA]</scope>
    <source>
        <strain evidence="6 7">HR1</strain>
    </source>
</reference>
<evidence type="ECO:0000256" key="1">
    <source>
        <dbReference type="PIRSR" id="PIRSR001220-1"/>
    </source>
</evidence>
<protein>
    <submittedName>
        <fullName evidence="6">Asparaginase</fullName>
    </submittedName>
</protein>
<dbReference type="Gene3D" id="3.40.50.1170">
    <property type="entry name" value="L-asparaginase, N-terminal domain"/>
    <property type="match status" value="1"/>
</dbReference>
<accession>A0AAQ0BZK4</accession>
<dbReference type="PANTHER" id="PTHR11707:SF28">
    <property type="entry name" value="60 KDA LYSOPHOSPHOLIPASE"/>
    <property type="match status" value="1"/>
</dbReference>
<dbReference type="PRINTS" id="PR00139">
    <property type="entry name" value="ASNGLNASE"/>
</dbReference>
<dbReference type="InterPro" id="IPR027474">
    <property type="entry name" value="L-asparaginase_N"/>
</dbReference>
<proteinExistence type="predicted"/>
<dbReference type="GO" id="GO:0005829">
    <property type="term" value="C:cytosol"/>
    <property type="evidence" value="ECO:0007669"/>
    <property type="project" value="TreeGrafter"/>
</dbReference>
<evidence type="ECO:0000259" key="5">
    <source>
        <dbReference type="Pfam" id="PF17763"/>
    </source>
</evidence>